<sequence>MASRLLWASSAASYLRISVSHRGFASGKPHCSTMFFVWFVDLLEFRNVEKEVFCELKECSLAHKQD</sequence>
<name>A0A5N5KPM9_9ROSI</name>
<gene>
    <name evidence="1" type="ORF">DKX38_019009</name>
</gene>
<dbReference type="EMBL" id="VDCV01000012">
    <property type="protein sequence ID" value="KAB5532339.1"/>
    <property type="molecule type" value="Genomic_DNA"/>
</dbReference>
<evidence type="ECO:0000313" key="1">
    <source>
        <dbReference type="EMBL" id="KAB5532339.1"/>
    </source>
</evidence>
<dbReference type="Proteomes" id="UP000326939">
    <property type="component" value="Chromosome 12"/>
</dbReference>
<proteinExistence type="predicted"/>
<accession>A0A5N5KPM9</accession>
<evidence type="ECO:0000313" key="2">
    <source>
        <dbReference type="Proteomes" id="UP000326939"/>
    </source>
</evidence>
<protein>
    <submittedName>
        <fullName evidence="1">Uncharacterized protein</fullName>
    </submittedName>
</protein>
<keyword evidence="2" id="KW-1185">Reference proteome</keyword>
<comment type="caution">
    <text evidence="1">The sequence shown here is derived from an EMBL/GenBank/DDBJ whole genome shotgun (WGS) entry which is preliminary data.</text>
</comment>
<organism evidence="1 2">
    <name type="scientific">Salix brachista</name>
    <dbReference type="NCBI Taxonomy" id="2182728"/>
    <lineage>
        <taxon>Eukaryota</taxon>
        <taxon>Viridiplantae</taxon>
        <taxon>Streptophyta</taxon>
        <taxon>Embryophyta</taxon>
        <taxon>Tracheophyta</taxon>
        <taxon>Spermatophyta</taxon>
        <taxon>Magnoliopsida</taxon>
        <taxon>eudicotyledons</taxon>
        <taxon>Gunneridae</taxon>
        <taxon>Pentapetalae</taxon>
        <taxon>rosids</taxon>
        <taxon>fabids</taxon>
        <taxon>Malpighiales</taxon>
        <taxon>Salicaceae</taxon>
        <taxon>Saliceae</taxon>
        <taxon>Salix</taxon>
    </lineage>
</organism>
<dbReference type="AlphaFoldDB" id="A0A5N5KPM9"/>
<reference evidence="2" key="1">
    <citation type="journal article" date="2019" name="Gigascience">
        <title>De novo genome assembly of the endangered Acer yangbiense, a plant species with extremely small populations endemic to Yunnan Province, China.</title>
        <authorList>
            <person name="Yang J."/>
            <person name="Wariss H.M."/>
            <person name="Tao L."/>
            <person name="Zhang R."/>
            <person name="Yun Q."/>
            <person name="Hollingsworth P."/>
            <person name="Dao Z."/>
            <person name="Luo G."/>
            <person name="Guo H."/>
            <person name="Ma Y."/>
            <person name="Sun W."/>
        </authorList>
    </citation>
    <scope>NUCLEOTIDE SEQUENCE [LARGE SCALE GENOMIC DNA]</scope>
    <source>
        <strain evidence="2">cv. br00</strain>
    </source>
</reference>